<dbReference type="HOGENOM" id="CLU_042560_0_0_1"/>
<dbReference type="InParanoid" id="A0A0D2BDX1"/>
<evidence type="ECO:0008006" key="4">
    <source>
        <dbReference type="Google" id="ProtNLM"/>
    </source>
</evidence>
<dbReference type="Proteomes" id="UP000053259">
    <property type="component" value="Unassembled WGS sequence"/>
</dbReference>
<feature type="region of interest" description="Disordered" evidence="1">
    <location>
        <begin position="81"/>
        <end position="114"/>
    </location>
</feature>
<dbReference type="AlphaFoldDB" id="A0A0D2BDX1"/>
<gene>
    <name evidence="2" type="ORF">PV09_00456</name>
</gene>
<evidence type="ECO:0000313" key="3">
    <source>
        <dbReference type="Proteomes" id="UP000053259"/>
    </source>
</evidence>
<dbReference type="OrthoDB" id="5399305at2759"/>
<evidence type="ECO:0000256" key="1">
    <source>
        <dbReference type="SAM" id="MobiDB-lite"/>
    </source>
</evidence>
<dbReference type="GeneID" id="27308429"/>
<name>A0A0D2BDX1_9PEZI</name>
<feature type="region of interest" description="Disordered" evidence="1">
    <location>
        <begin position="225"/>
        <end position="256"/>
    </location>
</feature>
<feature type="compositionally biased region" description="Basic residues" evidence="1">
    <location>
        <begin position="81"/>
        <end position="91"/>
    </location>
</feature>
<dbReference type="RefSeq" id="XP_016219453.1">
    <property type="nucleotide sequence ID" value="XM_016353196.1"/>
</dbReference>
<sequence length="345" mass="37797">MATMALQSQMAQPMAPLSDLTRHDSLASRGRKMTPSGGNRSWSEEEENYLLQTRAQKMPYKHIAAHLKKTELACRLHYHQLSHGSHRRKRTSSLSSSSSAGSVRHSPTQYHLNGDIHEDFRHGTLHSQAHFYSSLSPLGSYPVGGALGSRTQHKVLLPKPRPLTPEESPNRLGGLRISTHESPNGSSVDTDRLRQIYDSRRGSFWSSIAQEYGTDISPSHLEEVWRHQPNGQPPTPDDSPNGRPAMHPMLQSSPFPSFAPTLHSSVKDFAPMSLPSNAPSHDRYSYGIHAADGGYGGASTMGLGRANSWSGGVHQPATAITSLLTEDKCPRHGSDTRYCVGGRCV</sequence>
<feature type="region of interest" description="Disordered" evidence="1">
    <location>
        <begin position="155"/>
        <end position="190"/>
    </location>
</feature>
<feature type="compositionally biased region" description="Low complexity" evidence="1">
    <location>
        <begin position="92"/>
        <end position="106"/>
    </location>
</feature>
<proteinExistence type="predicted"/>
<accession>A0A0D2BDX1</accession>
<dbReference type="CDD" id="cd00167">
    <property type="entry name" value="SANT"/>
    <property type="match status" value="1"/>
</dbReference>
<dbReference type="VEuPathDB" id="FungiDB:PV09_00456"/>
<feature type="region of interest" description="Disordered" evidence="1">
    <location>
        <begin position="1"/>
        <end position="45"/>
    </location>
</feature>
<dbReference type="EMBL" id="KN847529">
    <property type="protein sequence ID" value="KIW09584.1"/>
    <property type="molecule type" value="Genomic_DNA"/>
</dbReference>
<reference evidence="2 3" key="1">
    <citation type="submission" date="2015-01" db="EMBL/GenBank/DDBJ databases">
        <title>The Genome Sequence of Ochroconis gallopava CBS43764.</title>
        <authorList>
            <consortium name="The Broad Institute Genomics Platform"/>
            <person name="Cuomo C."/>
            <person name="de Hoog S."/>
            <person name="Gorbushina A."/>
            <person name="Stielow B."/>
            <person name="Teixiera M."/>
            <person name="Abouelleil A."/>
            <person name="Chapman S.B."/>
            <person name="Priest M."/>
            <person name="Young S.K."/>
            <person name="Wortman J."/>
            <person name="Nusbaum C."/>
            <person name="Birren B."/>
        </authorList>
    </citation>
    <scope>NUCLEOTIDE SEQUENCE [LARGE SCALE GENOMIC DNA]</scope>
    <source>
        <strain evidence="2 3">CBS 43764</strain>
    </source>
</reference>
<feature type="compositionally biased region" description="Polar residues" evidence="1">
    <location>
        <begin position="1"/>
        <end position="11"/>
    </location>
</feature>
<evidence type="ECO:0000313" key="2">
    <source>
        <dbReference type="EMBL" id="KIW09584.1"/>
    </source>
</evidence>
<dbReference type="InterPro" id="IPR001005">
    <property type="entry name" value="SANT/Myb"/>
</dbReference>
<dbReference type="STRING" id="253628.A0A0D2BDX1"/>
<keyword evidence="3" id="KW-1185">Reference proteome</keyword>
<protein>
    <recommendedName>
        <fullName evidence="4">Myb-like domain-containing protein</fullName>
    </recommendedName>
</protein>
<organism evidence="2 3">
    <name type="scientific">Verruconis gallopava</name>
    <dbReference type="NCBI Taxonomy" id="253628"/>
    <lineage>
        <taxon>Eukaryota</taxon>
        <taxon>Fungi</taxon>
        <taxon>Dikarya</taxon>
        <taxon>Ascomycota</taxon>
        <taxon>Pezizomycotina</taxon>
        <taxon>Dothideomycetes</taxon>
        <taxon>Pleosporomycetidae</taxon>
        <taxon>Venturiales</taxon>
        <taxon>Sympoventuriaceae</taxon>
        <taxon>Verruconis</taxon>
    </lineage>
</organism>